<dbReference type="Proteomes" id="UP000429644">
    <property type="component" value="Unassembled WGS sequence"/>
</dbReference>
<dbReference type="Pfam" id="PF13450">
    <property type="entry name" value="NAD_binding_8"/>
    <property type="match status" value="1"/>
</dbReference>
<name>A0A7J9UYJ0_9MICO</name>
<proteinExistence type="predicted"/>
<gene>
    <name evidence="1" type="ORF">GB882_13560</name>
</gene>
<organism evidence="1 2">
    <name type="scientific">Georgenia ruanii</name>
    <dbReference type="NCBI Taxonomy" id="348442"/>
    <lineage>
        <taxon>Bacteria</taxon>
        <taxon>Bacillati</taxon>
        <taxon>Actinomycetota</taxon>
        <taxon>Actinomycetes</taxon>
        <taxon>Micrococcales</taxon>
        <taxon>Bogoriellaceae</taxon>
        <taxon>Georgenia</taxon>
    </lineage>
</organism>
<dbReference type="SUPFAM" id="SSF51905">
    <property type="entry name" value="FAD/NAD(P)-binding domain"/>
    <property type="match status" value="1"/>
</dbReference>
<evidence type="ECO:0000313" key="1">
    <source>
        <dbReference type="EMBL" id="MPV89698.1"/>
    </source>
</evidence>
<dbReference type="PANTHER" id="PTHR10668:SF105">
    <property type="entry name" value="DEHYDROGENASE-RELATED"/>
    <property type="match status" value="1"/>
</dbReference>
<dbReference type="PANTHER" id="PTHR10668">
    <property type="entry name" value="PHYTOENE DEHYDROGENASE"/>
    <property type="match status" value="1"/>
</dbReference>
<sequence>MPGPREVRDAVVVGAGPNGLAAAVTLARAGLDVLVLEGESTLGGGARTLDLGLVPGMVHDLCSAVHPLALASPFLHEFDLPGRGVELKVPEISYAQPLEGRPAALAYKDLERTVEGLGADGAAWRSLMGPLVAGSDAVAAVVLGDHRSIPREALRPRGLMGALGLGLAALEQGTAAWNLRWRGEEGPALLTGVAAHAISPLPALAAAGTALMLGALAHSTGWPIPVGGSQAITDALVADLRAHGGELRVDSHVTHWRQLPRARAYLFDVSAAALVQIWGDRMRPSVRAGLERFPFGDAVAKVDFALSGPVPWADLRVGSAGTVHLGGTRAEMAAAENAVAAGRHPELPMGLLSDPTVMDPSRMVDGLRPLWTYAHVPAGSDVDMTEAMIRQISRFAPGFRDVVVASRCIPAARMHEHNANYVGGDIAAGAITMWRMISRPRLAWDYYDGGVPGVYLCSESTAPGPGVHGMGGWHAAQRALKQRFGIRQAPRLTPDT</sequence>
<accession>A0A7J9UYJ0</accession>
<dbReference type="InterPro" id="IPR036188">
    <property type="entry name" value="FAD/NAD-bd_sf"/>
</dbReference>
<comment type="caution">
    <text evidence="1">The sequence shown here is derived from an EMBL/GenBank/DDBJ whole genome shotgun (WGS) entry which is preliminary data.</text>
</comment>
<keyword evidence="2" id="KW-1185">Reference proteome</keyword>
<dbReference type="OrthoDB" id="833207at2"/>
<dbReference type="AlphaFoldDB" id="A0A7J9UYJ0"/>
<dbReference type="RefSeq" id="WP_152232447.1">
    <property type="nucleotide sequence ID" value="NZ_BAAAOT010000024.1"/>
</dbReference>
<dbReference type="Gene3D" id="3.50.50.60">
    <property type="entry name" value="FAD/NAD(P)-binding domain"/>
    <property type="match status" value="1"/>
</dbReference>
<evidence type="ECO:0000313" key="2">
    <source>
        <dbReference type="Proteomes" id="UP000429644"/>
    </source>
</evidence>
<protein>
    <submittedName>
        <fullName evidence="1">FAD-dependent oxidoreductase</fullName>
    </submittedName>
</protein>
<dbReference type="EMBL" id="WHPD01002925">
    <property type="protein sequence ID" value="MPV89698.1"/>
    <property type="molecule type" value="Genomic_DNA"/>
</dbReference>
<reference evidence="1 2" key="1">
    <citation type="submission" date="2019-10" db="EMBL/GenBank/DDBJ databases">
        <title>Georgenia wutianyii sp. nov. and Georgenia yuyongxinii sp. nov. isolated from plateau pika (Ochotona curzoniae) in the Qinghai-Tibet plateau of China.</title>
        <authorList>
            <person name="Tian Z."/>
        </authorList>
    </citation>
    <scope>NUCLEOTIDE SEQUENCE [LARGE SCALE GENOMIC DNA]</scope>
    <source>
        <strain evidence="1 2">JCM 15130</strain>
    </source>
</reference>